<evidence type="ECO:0000259" key="2">
    <source>
        <dbReference type="Pfam" id="PF25370"/>
    </source>
</evidence>
<sequence length="256" mass="27261">MPAAAESPFPSTPESTAAAALLLLSATIEAADELASPSLSPLTCAKPNFDAQTLSTGRKFKSKIGAEKSSVSSGSGSCISSSPEEVVPAHKLRIVALVARGHDMKLKVVRKKRSKVYWTSIDRKELVLGYPEAASKSAASTETSCLSTTSSAASSARSRYSTTGTAKRTESPSCAEKWRKKQSASSSSSLCGSTHMKHQADSILKLLSRGSFSEVRIRQLLGDSPDTSKALRMLLRREEIKRSGSGGRLDPYIYTV</sequence>
<evidence type="ECO:0000256" key="1">
    <source>
        <dbReference type="SAM" id="MobiDB-lite"/>
    </source>
</evidence>
<keyword evidence="4" id="KW-1185">Reference proteome</keyword>
<name>A0AAV2C7H4_9ROSI</name>
<dbReference type="Pfam" id="PF25370">
    <property type="entry name" value="HTH_74"/>
    <property type="match status" value="1"/>
</dbReference>
<reference evidence="3 4" key="1">
    <citation type="submission" date="2024-04" db="EMBL/GenBank/DDBJ databases">
        <authorList>
            <person name="Fracassetti M."/>
        </authorList>
    </citation>
    <scope>NUCLEOTIDE SEQUENCE [LARGE SCALE GENOMIC DNA]</scope>
</reference>
<evidence type="ECO:0000313" key="4">
    <source>
        <dbReference type="Proteomes" id="UP001497516"/>
    </source>
</evidence>
<feature type="domain" description="HTH three-helical bundle" evidence="2">
    <location>
        <begin position="193"/>
        <end position="233"/>
    </location>
</feature>
<dbReference type="AlphaFoldDB" id="A0AAV2C7H4"/>
<dbReference type="PANTHER" id="PTHR34799:SF2">
    <property type="entry name" value="OS07G0656300 PROTEIN"/>
    <property type="match status" value="1"/>
</dbReference>
<accession>A0AAV2C7H4</accession>
<dbReference type="EMBL" id="OZ034813">
    <property type="protein sequence ID" value="CAL1352473.1"/>
    <property type="molecule type" value="Genomic_DNA"/>
</dbReference>
<proteinExistence type="predicted"/>
<protein>
    <recommendedName>
        <fullName evidence="2">HTH three-helical bundle domain-containing protein</fullName>
    </recommendedName>
</protein>
<evidence type="ECO:0000313" key="3">
    <source>
        <dbReference type="EMBL" id="CAL1352473.1"/>
    </source>
</evidence>
<gene>
    <name evidence="3" type="ORF">LTRI10_LOCUS440</name>
</gene>
<organism evidence="3 4">
    <name type="scientific">Linum trigynum</name>
    <dbReference type="NCBI Taxonomy" id="586398"/>
    <lineage>
        <taxon>Eukaryota</taxon>
        <taxon>Viridiplantae</taxon>
        <taxon>Streptophyta</taxon>
        <taxon>Embryophyta</taxon>
        <taxon>Tracheophyta</taxon>
        <taxon>Spermatophyta</taxon>
        <taxon>Magnoliopsida</taxon>
        <taxon>eudicotyledons</taxon>
        <taxon>Gunneridae</taxon>
        <taxon>Pentapetalae</taxon>
        <taxon>rosids</taxon>
        <taxon>fabids</taxon>
        <taxon>Malpighiales</taxon>
        <taxon>Linaceae</taxon>
        <taxon>Linum</taxon>
    </lineage>
</organism>
<feature type="compositionally biased region" description="Low complexity" evidence="1">
    <location>
        <begin position="156"/>
        <end position="166"/>
    </location>
</feature>
<feature type="region of interest" description="Disordered" evidence="1">
    <location>
        <begin position="156"/>
        <end position="180"/>
    </location>
</feature>
<dbReference type="InterPro" id="IPR057523">
    <property type="entry name" value="HTH_74"/>
</dbReference>
<dbReference type="Proteomes" id="UP001497516">
    <property type="component" value="Chromosome 1"/>
</dbReference>
<dbReference type="PANTHER" id="PTHR34799">
    <property type="entry name" value="OS07G0656300 PROTEIN"/>
    <property type="match status" value="1"/>
</dbReference>